<dbReference type="AlphaFoldDB" id="A0A2M8RFX9"/>
<sequence length="70" mass="7632">MRLVAVIIFALMTAACDQEQDITGTTNSTCPMRNYSYNPRDMNQCVNACKACDRGTTVTCTTSCTLKGAR</sequence>
<gene>
    <name evidence="1" type="ORF">CVM73_04055</name>
</gene>
<dbReference type="RefSeq" id="WP_100230696.1">
    <property type="nucleotide sequence ID" value="NZ_PGVG01000002.1"/>
</dbReference>
<dbReference type="EMBL" id="PGVG01000002">
    <property type="protein sequence ID" value="PJG56725.1"/>
    <property type="molecule type" value="Genomic_DNA"/>
</dbReference>
<protein>
    <submittedName>
        <fullName evidence="1">Uncharacterized protein</fullName>
    </submittedName>
</protein>
<name>A0A2M8RFX9_9BRAD</name>
<dbReference type="OrthoDB" id="8244487at2"/>
<keyword evidence="2" id="KW-1185">Reference proteome</keyword>
<organism evidence="1 2">
    <name type="scientific">Bradyrhizobium forestalis</name>
    <dbReference type="NCBI Taxonomy" id="1419263"/>
    <lineage>
        <taxon>Bacteria</taxon>
        <taxon>Pseudomonadati</taxon>
        <taxon>Pseudomonadota</taxon>
        <taxon>Alphaproteobacteria</taxon>
        <taxon>Hyphomicrobiales</taxon>
        <taxon>Nitrobacteraceae</taxon>
        <taxon>Bradyrhizobium</taxon>
    </lineage>
</organism>
<dbReference type="Proteomes" id="UP000231194">
    <property type="component" value="Unassembled WGS sequence"/>
</dbReference>
<reference evidence="1 2" key="1">
    <citation type="submission" date="2017-11" db="EMBL/GenBank/DDBJ databases">
        <title>Bradyrhizobium forestalis sp. nov., an efficient nitrogen-fixing bacterium isolated from nodules of forest legume species in the Amazon.</title>
        <authorList>
            <person name="Costa E.M."/>
            <person name="Guimaraes A."/>
            <person name="Carvalho T.S."/>
            <person name="Rodrigues T.L."/>
            <person name="Ribeiro P.R.A."/>
            <person name="Lebbe L."/>
            <person name="Willems A."/>
            <person name="Moreira F.M.S."/>
        </authorList>
    </citation>
    <scope>NUCLEOTIDE SEQUENCE [LARGE SCALE GENOMIC DNA]</scope>
    <source>
        <strain evidence="1 2">INPA54B</strain>
    </source>
</reference>
<dbReference type="PROSITE" id="PS51257">
    <property type="entry name" value="PROKAR_LIPOPROTEIN"/>
    <property type="match status" value="1"/>
</dbReference>
<evidence type="ECO:0000313" key="1">
    <source>
        <dbReference type="EMBL" id="PJG56725.1"/>
    </source>
</evidence>
<comment type="caution">
    <text evidence="1">The sequence shown here is derived from an EMBL/GenBank/DDBJ whole genome shotgun (WGS) entry which is preliminary data.</text>
</comment>
<proteinExistence type="predicted"/>
<evidence type="ECO:0000313" key="2">
    <source>
        <dbReference type="Proteomes" id="UP000231194"/>
    </source>
</evidence>
<accession>A0A2M8RFX9</accession>